<dbReference type="EMBL" id="GGEC01028980">
    <property type="protein sequence ID" value="MBX09464.1"/>
    <property type="molecule type" value="Transcribed_RNA"/>
</dbReference>
<accession>A0A2P2KUP8</accession>
<evidence type="ECO:0000313" key="1">
    <source>
        <dbReference type="EMBL" id="MBX09464.1"/>
    </source>
</evidence>
<proteinExistence type="predicted"/>
<reference evidence="1" key="1">
    <citation type="submission" date="2018-02" db="EMBL/GenBank/DDBJ databases">
        <title>Rhizophora mucronata_Transcriptome.</title>
        <authorList>
            <person name="Meera S.P."/>
            <person name="Sreeshan A."/>
            <person name="Augustine A."/>
        </authorList>
    </citation>
    <scope>NUCLEOTIDE SEQUENCE</scope>
    <source>
        <tissue evidence="1">Leaf</tissue>
    </source>
</reference>
<dbReference type="AlphaFoldDB" id="A0A2P2KUP8"/>
<sequence>MHMQWEIMIEQTNSWTRDTSFIKRLRRQMRNQPKKFLKSTMYKHRMNYRLMCMSLMLSLLYAY</sequence>
<protein>
    <submittedName>
        <fullName evidence="1">Uncharacterized protein</fullName>
    </submittedName>
</protein>
<name>A0A2P2KUP8_RHIMU</name>
<organism evidence="1">
    <name type="scientific">Rhizophora mucronata</name>
    <name type="common">Asiatic mangrove</name>
    <dbReference type="NCBI Taxonomy" id="61149"/>
    <lineage>
        <taxon>Eukaryota</taxon>
        <taxon>Viridiplantae</taxon>
        <taxon>Streptophyta</taxon>
        <taxon>Embryophyta</taxon>
        <taxon>Tracheophyta</taxon>
        <taxon>Spermatophyta</taxon>
        <taxon>Magnoliopsida</taxon>
        <taxon>eudicotyledons</taxon>
        <taxon>Gunneridae</taxon>
        <taxon>Pentapetalae</taxon>
        <taxon>rosids</taxon>
        <taxon>fabids</taxon>
        <taxon>Malpighiales</taxon>
        <taxon>Rhizophoraceae</taxon>
        <taxon>Rhizophora</taxon>
    </lineage>
</organism>